<keyword evidence="4" id="KW-1185">Reference proteome</keyword>
<proteinExistence type="predicted"/>
<sequence length="231" mass="25986">MCEKIEVLGLQLDGFTAKEAMQEAIRYMETEPISTIEILAGTSVVELTETGDLRDKLAQMELLIVGDRTLLELSGIEDRTLLKEAETHLFLKMFLRYLKKGNRKVFLLAPSEERMGKLRDYLARYYSGIEISGAEIVEDKPQVGDMIVNKINGAETECILSVLPSPQQENFIGENKAVLDARVWLGLGDGLSKSDAKKSTRGKIQNFFVKFMLKSEIKKKEKKQHGQADAK</sequence>
<dbReference type="GeneID" id="97193510"/>
<name>A0A3E3JZ05_9FIRM</name>
<comment type="caution">
    <text evidence="3">The sequence shown here is derived from an EMBL/GenBank/DDBJ whole genome shotgun (WGS) entry which is preliminary data.</text>
</comment>
<evidence type="ECO:0000313" key="3">
    <source>
        <dbReference type="EMBL" id="RGE84870.1"/>
    </source>
</evidence>
<dbReference type="PANTHER" id="PTHR34136:SF1">
    <property type="entry name" value="UDP-N-ACETYL-D-MANNOSAMINURONIC ACID TRANSFERASE"/>
    <property type="match status" value="1"/>
</dbReference>
<dbReference type="RefSeq" id="WP_024733303.1">
    <property type="nucleotide sequence ID" value="NZ_BAABYU010000001.1"/>
</dbReference>
<organism evidence="3 4">
    <name type="scientific">Sellimonas intestinalis</name>
    <dbReference type="NCBI Taxonomy" id="1653434"/>
    <lineage>
        <taxon>Bacteria</taxon>
        <taxon>Bacillati</taxon>
        <taxon>Bacillota</taxon>
        <taxon>Clostridia</taxon>
        <taxon>Lachnospirales</taxon>
        <taxon>Lachnospiraceae</taxon>
        <taxon>Sellimonas</taxon>
    </lineage>
</organism>
<keyword evidence="2" id="KW-0808">Transferase</keyword>
<dbReference type="Pfam" id="PF03808">
    <property type="entry name" value="Glyco_tran_WecG"/>
    <property type="match status" value="1"/>
</dbReference>
<protein>
    <recommendedName>
        <fullName evidence="5">Teichoic acid biosynthesis protein</fullName>
    </recommendedName>
</protein>
<reference evidence="3 4" key="1">
    <citation type="submission" date="2018-08" db="EMBL/GenBank/DDBJ databases">
        <title>A genome reference for cultivated species of the human gut microbiota.</title>
        <authorList>
            <person name="Zou Y."/>
            <person name="Xue W."/>
            <person name="Luo G."/>
        </authorList>
    </citation>
    <scope>NUCLEOTIDE SEQUENCE [LARGE SCALE GENOMIC DNA]</scope>
    <source>
        <strain evidence="3 4">AF37-2AT</strain>
    </source>
</reference>
<evidence type="ECO:0000256" key="1">
    <source>
        <dbReference type="ARBA" id="ARBA00022676"/>
    </source>
</evidence>
<evidence type="ECO:0008006" key="5">
    <source>
        <dbReference type="Google" id="ProtNLM"/>
    </source>
</evidence>
<gene>
    <name evidence="3" type="ORF">DW016_14415</name>
</gene>
<accession>A0A3E3JZ05</accession>
<dbReference type="Proteomes" id="UP000261080">
    <property type="component" value="Unassembled WGS sequence"/>
</dbReference>
<dbReference type="InterPro" id="IPR004629">
    <property type="entry name" value="WecG_TagA_CpsF"/>
</dbReference>
<evidence type="ECO:0000313" key="4">
    <source>
        <dbReference type="Proteomes" id="UP000261080"/>
    </source>
</evidence>
<dbReference type="OrthoDB" id="1770743at2"/>
<dbReference type="PANTHER" id="PTHR34136">
    <property type="match status" value="1"/>
</dbReference>
<dbReference type="EMBL" id="QVLX01000011">
    <property type="protein sequence ID" value="RGE84870.1"/>
    <property type="molecule type" value="Genomic_DNA"/>
</dbReference>
<keyword evidence="1" id="KW-0328">Glycosyltransferase</keyword>
<dbReference type="GO" id="GO:0016758">
    <property type="term" value="F:hexosyltransferase activity"/>
    <property type="evidence" value="ECO:0007669"/>
    <property type="project" value="TreeGrafter"/>
</dbReference>
<evidence type="ECO:0000256" key="2">
    <source>
        <dbReference type="ARBA" id="ARBA00022679"/>
    </source>
</evidence>
<dbReference type="AlphaFoldDB" id="A0A3E3JZ05"/>